<organism evidence="2 3">
    <name type="scientific">Alkalihalobacillus trypoxylicola</name>
    <dbReference type="NCBI Taxonomy" id="519424"/>
    <lineage>
        <taxon>Bacteria</taxon>
        <taxon>Bacillati</taxon>
        <taxon>Bacillota</taxon>
        <taxon>Bacilli</taxon>
        <taxon>Bacillales</taxon>
        <taxon>Bacillaceae</taxon>
        <taxon>Alkalihalobacillus</taxon>
    </lineage>
</organism>
<keyword evidence="3" id="KW-1185">Reference proteome</keyword>
<evidence type="ECO:0000313" key="2">
    <source>
        <dbReference type="EMBL" id="KYG28219.1"/>
    </source>
</evidence>
<dbReference type="EMBL" id="LTAO01000034">
    <property type="protein sequence ID" value="KYG28219.1"/>
    <property type="molecule type" value="Genomic_DNA"/>
</dbReference>
<dbReference type="Pfam" id="PF25297">
    <property type="entry name" value="DUF7878"/>
    <property type="match status" value="1"/>
</dbReference>
<dbReference type="OrthoDB" id="2356865at2"/>
<protein>
    <recommendedName>
        <fullName evidence="1">DUF7878 domain-containing protein</fullName>
    </recommendedName>
</protein>
<evidence type="ECO:0000313" key="3">
    <source>
        <dbReference type="Proteomes" id="UP000075806"/>
    </source>
</evidence>
<comment type="caution">
    <text evidence="2">The sequence shown here is derived from an EMBL/GenBank/DDBJ whole genome shotgun (WGS) entry which is preliminary data.</text>
</comment>
<gene>
    <name evidence="2" type="ORF">AZF04_09980</name>
</gene>
<dbReference type="RefSeq" id="WP_061949642.1">
    <property type="nucleotide sequence ID" value="NZ_LTAO01000034.1"/>
</dbReference>
<evidence type="ECO:0000259" key="1">
    <source>
        <dbReference type="Pfam" id="PF25297"/>
    </source>
</evidence>
<accession>A0A162D5T9</accession>
<dbReference type="AlphaFoldDB" id="A0A162D5T9"/>
<name>A0A162D5T9_9BACI</name>
<reference evidence="2" key="1">
    <citation type="submission" date="2016-02" db="EMBL/GenBank/DDBJ databases">
        <title>Genome sequence of Bacillus trypoxylicola KCTC 13244(T).</title>
        <authorList>
            <person name="Jeong H."/>
            <person name="Park S.-H."/>
            <person name="Choi S.-K."/>
        </authorList>
    </citation>
    <scope>NUCLEOTIDE SEQUENCE [LARGE SCALE GENOMIC DNA]</scope>
    <source>
        <strain evidence="2">KCTC 13244</strain>
    </source>
</reference>
<proteinExistence type="predicted"/>
<sequence>MSNKITFDYQFISDRGMISDKKRRDVPTILAVDATFTIRINNELYFEADLAILEFYKAIYRWKEKITEKNIPEFHYYTIEYDDYEDGAILSFIPFSNMARVKSIWAEQELYNVFDLDYIVEEFIQLENHLRDDIESYYDIHLKRFIQHIPFQSSY</sequence>
<feature type="domain" description="DUF7878" evidence="1">
    <location>
        <begin position="7"/>
        <end position="135"/>
    </location>
</feature>
<dbReference type="Proteomes" id="UP000075806">
    <property type="component" value="Unassembled WGS sequence"/>
</dbReference>
<dbReference type="InterPro" id="IPR057200">
    <property type="entry name" value="DUF7878"/>
</dbReference>